<dbReference type="SUPFAM" id="SSF50978">
    <property type="entry name" value="WD40 repeat-like"/>
    <property type="match status" value="1"/>
</dbReference>
<feature type="region of interest" description="Disordered" evidence="6">
    <location>
        <begin position="1"/>
        <end position="27"/>
    </location>
</feature>
<evidence type="ECO:0000313" key="8">
    <source>
        <dbReference type="Proteomes" id="UP000736335"/>
    </source>
</evidence>
<sequence>MPPNPSSQGVRSIPTPADSTTPQTPQQEDRASLLDRLPLINMSHLPRNELDQLRSYILGLGQGAGLPINEIEQAVVRLHAAPENLNILDLNTIMGIAREVLNNFVIGYFLRRTADDGRLDVCDLELVHGNLPPHIHGPAVRPGPAVRQDAENAGHLYSIKLGSGARAHLRIEFVFTEEVLRSLKCGAVVGIVMAIIECYSRPPSSQTDTRTNTSILKTIFLGLLNPAPHLPIQDRKGGENRSSYERHKANLGGHNSLVTAMAFSLDGKYLATGSENGTLIVYATTGWVPLSRFIDLSPLTSIAWHPSNKRTLFCGFESGDVHTILLPWNEGSGIRTWTDTTDGPISCITHSASDSLLAVGSGEDVYLVRYQMGNSRASWETKLSLPHPLGRQVPGEEGSVLTTRAISAHFLASNTHLVVSYVDRGVVCWDTKDLCMIWEIEARGMQLYVFNGVIEHALICASGRSAISPDEQLIILSKLADGFECYALSDQRSVYKVDITNSEFVPTSVLFDSNGSILFGGPSGAVYVADGAPPVIKQTLECEGEEVVPVLAFFADSGRKRVLVTGTCGRGRETAIQVWEGTIEDDNSHWLEGFMRFLSSAPVDLATRRSDASRILNQYRLCHRLRSSSPHNLPPTRLNLLTTCTSPTEGDNQQLWFEGVLHPLPSSGQSATQHVRQKLESMKANIAQKCTKRRRRWVSSSPPDSRSNHQHRVPPFPAHLVDISSEPTFKPRERSTVPGKVNVLRNPVVNSRLVDHRQPAHPQRLPSAVGDPRYQRHPRYRSNPGSRRLEEEPVAGTILRVDHQAQDRSHARAALCGHESSFFYLLLSHLSSIPDQQKETFRLHWLFHENDHQRKRSRLKRLLPLGFMKSKPAYVGLYCEASLSPGWGHLSVSCIDLVDETVIIDFLDYRDRLDTVTIAVYCLIQLCLVVSEQLKPLQPMPKLFSLKAVVFLTFWQAAGLSFLVTLGLIKDVQTEMFAFLHVKCLTYKVYVPNPSTIEGDLNDHRTPWLKSLSHAMNPMETFRELRAGIKYMVQSLADANQAYCSFLGSGLVPRRSPLFSFELWQKATTIVMLGVEGYGGGSDNDSDVETTTTVTTPAKPLSTGGNLWFNQDRY</sequence>
<keyword evidence="2" id="KW-0812">Transmembrane</keyword>
<keyword evidence="3" id="KW-1133">Transmembrane helix</keyword>
<reference evidence="7" key="1">
    <citation type="journal article" date="2020" name="Nat. Commun.">
        <title>Large-scale genome sequencing of mycorrhizal fungi provides insights into the early evolution of symbiotic traits.</title>
        <authorList>
            <person name="Miyauchi S."/>
            <person name="Kiss E."/>
            <person name="Kuo A."/>
            <person name="Drula E."/>
            <person name="Kohler A."/>
            <person name="Sanchez-Garcia M."/>
            <person name="Morin E."/>
            <person name="Andreopoulos B."/>
            <person name="Barry K.W."/>
            <person name="Bonito G."/>
            <person name="Buee M."/>
            <person name="Carver A."/>
            <person name="Chen C."/>
            <person name="Cichocki N."/>
            <person name="Clum A."/>
            <person name="Culley D."/>
            <person name="Crous P.W."/>
            <person name="Fauchery L."/>
            <person name="Girlanda M."/>
            <person name="Hayes R.D."/>
            <person name="Keri Z."/>
            <person name="LaButti K."/>
            <person name="Lipzen A."/>
            <person name="Lombard V."/>
            <person name="Magnuson J."/>
            <person name="Maillard F."/>
            <person name="Murat C."/>
            <person name="Nolan M."/>
            <person name="Ohm R.A."/>
            <person name="Pangilinan J."/>
            <person name="Pereira M.F."/>
            <person name="Perotto S."/>
            <person name="Peter M."/>
            <person name="Pfister S."/>
            <person name="Riley R."/>
            <person name="Sitrit Y."/>
            <person name="Stielow J.B."/>
            <person name="Szollosi G."/>
            <person name="Zifcakova L."/>
            <person name="Stursova M."/>
            <person name="Spatafora J.W."/>
            <person name="Tedersoo L."/>
            <person name="Vaario L.M."/>
            <person name="Yamada A."/>
            <person name="Yan M."/>
            <person name="Wang P."/>
            <person name="Xu J."/>
            <person name="Bruns T."/>
            <person name="Baldrian P."/>
            <person name="Vilgalys R."/>
            <person name="Dunand C."/>
            <person name="Henrissat B."/>
            <person name="Grigoriev I.V."/>
            <person name="Hibbett D."/>
            <person name="Nagy L.G."/>
            <person name="Martin F.M."/>
        </authorList>
    </citation>
    <scope>NUCLEOTIDE SEQUENCE</scope>
    <source>
        <strain evidence="7">UH-Tt-Lm1</strain>
    </source>
</reference>
<keyword evidence="5" id="KW-0853">WD repeat</keyword>
<gene>
    <name evidence="7" type="ORF">BJ322DRAFT_1021205</name>
</gene>
<dbReference type="Pfam" id="PF00400">
    <property type="entry name" value="WD40"/>
    <property type="match status" value="1"/>
</dbReference>
<feature type="repeat" description="WD" evidence="5">
    <location>
        <begin position="251"/>
        <end position="282"/>
    </location>
</feature>
<dbReference type="InterPro" id="IPR036322">
    <property type="entry name" value="WD40_repeat_dom_sf"/>
</dbReference>
<dbReference type="PROSITE" id="PS50082">
    <property type="entry name" value="WD_REPEATS_2"/>
    <property type="match status" value="1"/>
</dbReference>
<keyword evidence="8" id="KW-1185">Reference proteome</keyword>
<protein>
    <submittedName>
        <fullName evidence="7">Uncharacterized protein</fullName>
    </submittedName>
</protein>
<feature type="compositionally biased region" description="Polar residues" evidence="6">
    <location>
        <begin position="17"/>
        <end position="26"/>
    </location>
</feature>
<dbReference type="OrthoDB" id="5348404at2759"/>
<comment type="subcellular location">
    <subcellularLocation>
        <location evidence="1">Membrane</location>
        <topology evidence="1">Multi-pass membrane protein</topology>
    </subcellularLocation>
</comment>
<reference evidence="7" key="2">
    <citation type="submission" date="2020-11" db="EMBL/GenBank/DDBJ databases">
        <authorList>
            <consortium name="DOE Joint Genome Institute"/>
            <person name="Kuo A."/>
            <person name="Miyauchi S."/>
            <person name="Kiss E."/>
            <person name="Drula E."/>
            <person name="Kohler A."/>
            <person name="Sanchez-Garcia M."/>
            <person name="Andreopoulos B."/>
            <person name="Barry K.W."/>
            <person name="Bonito G."/>
            <person name="Buee M."/>
            <person name="Carver A."/>
            <person name="Chen C."/>
            <person name="Cichocki N."/>
            <person name="Clum A."/>
            <person name="Culley D."/>
            <person name="Crous P.W."/>
            <person name="Fauchery L."/>
            <person name="Girlanda M."/>
            <person name="Hayes R."/>
            <person name="Keri Z."/>
            <person name="Labutti K."/>
            <person name="Lipzen A."/>
            <person name="Lombard V."/>
            <person name="Magnuson J."/>
            <person name="Maillard F."/>
            <person name="Morin E."/>
            <person name="Murat C."/>
            <person name="Nolan M."/>
            <person name="Ohm R."/>
            <person name="Pangilinan J."/>
            <person name="Pereira M."/>
            <person name="Perotto S."/>
            <person name="Peter M."/>
            <person name="Riley R."/>
            <person name="Sitrit Y."/>
            <person name="Stielow B."/>
            <person name="Szollosi G."/>
            <person name="Zifcakova L."/>
            <person name="Stursova M."/>
            <person name="Spatafora J.W."/>
            <person name="Tedersoo L."/>
            <person name="Vaario L.-M."/>
            <person name="Yamada A."/>
            <person name="Yan M."/>
            <person name="Wang P."/>
            <person name="Xu J."/>
            <person name="Bruns T."/>
            <person name="Baldrian P."/>
            <person name="Vilgalys R."/>
            <person name="Henrissat B."/>
            <person name="Grigoriev I.V."/>
            <person name="Hibbett D."/>
            <person name="Nagy L.G."/>
            <person name="Martin F.M."/>
        </authorList>
    </citation>
    <scope>NUCLEOTIDE SEQUENCE</scope>
    <source>
        <strain evidence="7">UH-Tt-Lm1</strain>
    </source>
</reference>
<dbReference type="AlphaFoldDB" id="A0A9P6HED3"/>
<dbReference type="EMBL" id="WIUZ02000008">
    <property type="protein sequence ID" value="KAF9784455.1"/>
    <property type="molecule type" value="Genomic_DNA"/>
</dbReference>
<dbReference type="PANTHER" id="PTHR23423">
    <property type="entry name" value="ORGANIC SOLUTE TRANSPORTER-RELATED"/>
    <property type="match status" value="1"/>
</dbReference>
<feature type="region of interest" description="Disordered" evidence="6">
    <location>
        <begin position="754"/>
        <end position="791"/>
    </location>
</feature>
<dbReference type="Gene3D" id="2.130.10.10">
    <property type="entry name" value="YVTN repeat-like/Quinoprotein amine dehydrogenase"/>
    <property type="match status" value="1"/>
</dbReference>
<dbReference type="Proteomes" id="UP000736335">
    <property type="component" value="Unassembled WGS sequence"/>
</dbReference>
<dbReference type="InterPro" id="IPR005178">
    <property type="entry name" value="Ostalpha/TMEM184C"/>
</dbReference>
<evidence type="ECO:0000256" key="3">
    <source>
        <dbReference type="ARBA" id="ARBA00022989"/>
    </source>
</evidence>
<evidence type="ECO:0000256" key="1">
    <source>
        <dbReference type="ARBA" id="ARBA00004141"/>
    </source>
</evidence>
<evidence type="ECO:0000256" key="2">
    <source>
        <dbReference type="ARBA" id="ARBA00022692"/>
    </source>
</evidence>
<evidence type="ECO:0000256" key="5">
    <source>
        <dbReference type="PROSITE-ProRule" id="PRU00221"/>
    </source>
</evidence>
<dbReference type="Pfam" id="PF03619">
    <property type="entry name" value="Solute_trans_a"/>
    <property type="match status" value="1"/>
</dbReference>
<dbReference type="PROSITE" id="PS50294">
    <property type="entry name" value="WD_REPEATS_REGION"/>
    <property type="match status" value="1"/>
</dbReference>
<dbReference type="GO" id="GO:0016020">
    <property type="term" value="C:membrane"/>
    <property type="evidence" value="ECO:0007669"/>
    <property type="project" value="UniProtKB-SubCell"/>
</dbReference>
<proteinExistence type="predicted"/>
<dbReference type="InterPro" id="IPR015943">
    <property type="entry name" value="WD40/YVTN_repeat-like_dom_sf"/>
</dbReference>
<accession>A0A9P6HED3</accession>
<comment type="caution">
    <text evidence="7">The sequence shown here is derived from an EMBL/GenBank/DDBJ whole genome shotgun (WGS) entry which is preliminary data.</text>
</comment>
<evidence type="ECO:0000256" key="6">
    <source>
        <dbReference type="SAM" id="MobiDB-lite"/>
    </source>
</evidence>
<keyword evidence="4" id="KW-0472">Membrane</keyword>
<dbReference type="InterPro" id="IPR001680">
    <property type="entry name" value="WD40_rpt"/>
</dbReference>
<evidence type="ECO:0000256" key="4">
    <source>
        <dbReference type="ARBA" id="ARBA00023136"/>
    </source>
</evidence>
<evidence type="ECO:0000313" key="7">
    <source>
        <dbReference type="EMBL" id="KAF9784455.1"/>
    </source>
</evidence>
<organism evidence="7 8">
    <name type="scientific">Thelephora terrestris</name>
    <dbReference type="NCBI Taxonomy" id="56493"/>
    <lineage>
        <taxon>Eukaryota</taxon>
        <taxon>Fungi</taxon>
        <taxon>Dikarya</taxon>
        <taxon>Basidiomycota</taxon>
        <taxon>Agaricomycotina</taxon>
        <taxon>Agaricomycetes</taxon>
        <taxon>Thelephorales</taxon>
        <taxon>Thelephoraceae</taxon>
        <taxon>Thelephora</taxon>
    </lineage>
</organism>
<name>A0A9P6HED3_9AGAM</name>
<dbReference type="SMART" id="SM00320">
    <property type="entry name" value="WD40"/>
    <property type="match status" value="4"/>
</dbReference>
<feature type="region of interest" description="Disordered" evidence="6">
    <location>
        <begin position="688"/>
        <end position="735"/>
    </location>
</feature>
<dbReference type="SMART" id="SM01417">
    <property type="entry name" value="Solute_trans_a"/>
    <property type="match status" value="1"/>
</dbReference>
<feature type="compositionally biased region" description="Polar residues" evidence="6">
    <location>
        <begin position="1"/>
        <end position="10"/>
    </location>
</feature>